<dbReference type="Proteomes" id="UP000184476">
    <property type="component" value="Unassembled WGS sequence"/>
</dbReference>
<sequence>MYFQEIKPTKPGFTVGEVVADIRNELKEVSLLFCPKCKKIHINIHFWYICNRLESQYRKIFFRIVW</sequence>
<dbReference type="EMBL" id="FQVL01000019">
    <property type="protein sequence ID" value="SHF38337.1"/>
    <property type="molecule type" value="Genomic_DNA"/>
</dbReference>
<evidence type="ECO:0000313" key="1">
    <source>
        <dbReference type="EMBL" id="SHF38337.1"/>
    </source>
</evidence>
<gene>
    <name evidence="1" type="ORF">SAMN05444392_11911</name>
</gene>
<proteinExistence type="predicted"/>
<reference evidence="1 2" key="1">
    <citation type="submission" date="2016-11" db="EMBL/GenBank/DDBJ databases">
        <authorList>
            <person name="Jaros S."/>
            <person name="Januszkiewicz K."/>
            <person name="Wedrychowicz H."/>
        </authorList>
    </citation>
    <scope>NUCLEOTIDE SEQUENCE [LARGE SCALE GENOMIC DNA]</scope>
    <source>
        <strain evidence="1 2">DSM 44666</strain>
    </source>
</reference>
<organism evidence="1 2">
    <name type="scientific">Seinonella peptonophila</name>
    <dbReference type="NCBI Taxonomy" id="112248"/>
    <lineage>
        <taxon>Bacteria</taxon>
        <taxon>Bacillati</taxon>
        <taxon>Bacillota</taxon>
        <taxon>Bacilli</taxon>
        <taxon>Bacillales</taxon>
        <taxon>Thermoactinomycetaceae</taxon>
        <taxon>Seinonella</taxon>
    </lineage>
</organism>
<keyword evidence="2" id="KW-1185">Reference proteome</keyword>
<evidence type="ECO:0000313" key="2">
    <source>
        <dbReference type="Proteomes" id="UP000184476"/>
    </source>
</evidence>
<protein>
    <submittedName>
        <fullName evidence="1">Uncharacterized protein</fullName>
    </submittedName>
</protein>
<dbReference type="STRING" id="112248.SAMN05444392_11911"/>
<accession>A0A1M5B7Q6</accession>
<name>A0A1M5B7Q6_9BACL</name>
<dbReference type="AlphaFoldDB" id="A0A1M5B7Q6"/>